<evidence type="ECO:0000313" key="2">
    <source>
        <dbReference type="Proteomes" id="UP001500831"/>
    </source>
</evidence>
<reference evidence="1 2" key="1">
    <citation type="journal article" date="2019" name="Int. J. Syst. Evol. Microbiol.">
        <title>The Global Catalogue of Microorganisms (GCM) 10K type strain sequencing project: providing services to taxonomists for standard genome sequencing and annotation.</title>
        <authorList>
            <consortium name="The Broad Institute Genomics Platform"/>
            <consortium name="The Broad Institute Genome Sequencing Center for Infectious Disease"/>
            <person name="Wu L."/>
            <person name="Ma J."/>
        </authorList>
    </citation>
    <scope>NUCLEOTIDE SEQUENCE [LARGE SCALE GENOMIC DNA]</scope>
    <source>
        <strain evidence="1 2">JCM 6242</strain>
    </source>
</reference>
<keyword evidence="2" id="KW-1185">Reference proteome</keyword>
<dbReference type="Proteomes" id="UP001500831">
    <property type="component" value="Unassembled WGS sequence"/>
</dbReference>
<proteinExistence type="predicted"/>
<protein>
    <submittedName>
        <fullName evidence="1">Uncharacterized protein</fullName>
    </submittedName>
</protein>
<evidence type="ECO:0000313" key="1">
    <source>
        <dbReference type="EMBL" id="GAA2878592.1"/>
    </source>
</evidence>
<organism evidence="1 2">
    <name type="scientific">Streptosporangium fragile</name>
    <dbReference type="NCBI Taxonomy" id="46186"/>
    <lineage>
        <taxon>Bacteria</taxon>
        <taxon>Bacillati</taxon>
        <taxon>Actinomycetota</taxon>
        <taxon>Actinomycetes</taxon>
        <taxon>Streptosporangiales</taxon>
        <taxon>Streptosporangiaceae</taxon>
        <taxon>Streptosporangium</taxon>
    </lineage>
</organism>
<accession>A0ABN3VZA9</accession>
<dbReference type="EMBL" id="BAAAVI010000028">
    <property type="protein sequence ID" value="GAA2878592.1"/>
    <property type="molecule type" value="Genomic_DNA"/>
</dbReference>
<dbReference type="RefSeq" id="WP_344973724.1">
    <property type="nucleotide sequence ID" value="NZ_BAAAVI010000028.1"/>
</dbReference>
<sequence>MSFDLGVWLGPEPVTASEAFLRYAAWSDGRTEPGEPRPEVVAFYEELTSVFPDLTAENYGVSPWSVPLTVGEDFVLMNAVFPRADEVCRAVLELAQRHRLVLFEP</sequence>
<gene>
    <name evidence="1" type="ORF">GCM10010517_40660</name>
</gene>
<comment type="caution">
    <text evidence="1">The sequence shown here is derived from an EMBL/GenBank/DDBJ whole genome shotgun (WGS) entry which is preliminary data.</text>
</comment>
<name>A0ABN3VZA9_9ACTN</name>